<sequence length="254" mass="26520">MTAPNPTVRRFDDAAALVAAAADDVVAVIEQAQAERGFASIVLTGGTNGNALSAALREKVIDWSRVDVFFGDERFVAGDDPDRNVLQAEDALLSHVPIPDANVYRYPASDEFSGDGELAARVYAKRLADNAAARGNAVTAGVGTVPRFDVHLLGMGGEGHINSLFPHTDAVRELDATVVSVQNSPKPPPRRLTLTLPAVAAARRVWFLVSGADKAEAVAAGVGGASPEDWPCAGAHGAQETVWYLDGAAASQLP</sequence>
<dbReference type="AlphaFoldDB" id="A0A5C5RT56"/>
<dbReference type="SUPFAM" id="SSF100950">
    <property type="entry name" value="NagB/RpiA/CoA transferase-like"/>
    <property type="match status" value="1"/>
</dbReference>
<dbReference type="GO" id="GO:0006098">
    <property type="term" value="P:pentose-phosphate shunt"/>
    <property type="evidence" value="ECO:0007669"/>
    <property type="project" value="UniProtKB-UniPathway"/>
</dbReference>
<evidence type="ECO:0000256" key="4">
    <source>
        <dbReference type="ARBA" id="ARBA00010662"/>
    </source>
</evidence>
<dbReference type="EMBL" id="VIGV01000001">
    <property type="protein sequence ID" value="TWS25748.1"/>
    <property type="molecule type" value="Genomic_DNA"/>
</dbReference>
<evidence type="ECO:0000313" key="9">
    <source>
        <dbReference type="EMBL" id="TWS25748.1"/>
    </source>
</evidence>
<dbReference type="PANTHER" id="PTHR11054">
    <property type="entry name" value="6-PHOSPHOGLUCONOLACTONASE"/>
    <property type="match status" value="1"/>
</dbReference>
<evidence type="ECO:0000313" key="10">
    <source>
        <dbReference type="Proteomes" id="UP000319792"/>
    </source>
</evidence>
<dbReference type="EC" id="3.1.1.31" evidence="5 7"/>
<evidence type="ECO:0000256" key="2">
    <source>
        <dbReference type="ARBA" id="ARBA00002681"/>
    </source>
</evidence>
<dbReference type="InterPro" id="IPR006148">
    <property type="entry name" value="Glc/Gal-6P_isomerase"/>
</dbReference>
<accession>A0A5C5RT56</accession>
<evidence type="ECO:0000256" key="1">
    <source>
        <dbReference type="ARBA" id="ARBA00000832"/>
    </source>
</evidence>
<evidence type="ECO:0000256" key="7">
    <source>
        <dbReference type="RuleBase" id="RU365095"/>
    </source>
</evidence>
<dbReference type="Proteomes" id="UP000319792">
    <property type="component" value="Unassembled WGS sequence"/>
</dbReference>
<keyword evidence="7 9" id="KW-0378">Hydrolase</keyword>
<reference evidence="9 10" key="1">
    <citation type="submission" date="2019-08" db="EMBL/GenBank/DDBJ databases">
        <title>Tsukamurella conjunctivitidis sp. nov., Tsukamurella assacharolytica sp. nov. and Tsukamurella sputae sp. nov. isolated from patients with conjunctivitis, bacteraemia (lymphoma) and respiratory infection (sputum) in Hong Kong.</title>
        <authorList>
            <person name="Fok K.M.N."/>
            <person name="Fong J.Y.H."/>
        </authorList>
    </citation>
    <scope>NUCLEOTIDE SEQUENCE [LARGE SCALE GENOMIC DNA]</scope>
    <source>
        <strain evidence="9 10">HKU70</strain>
    </source>
</reference>
<comment type="pathway">
    <text evidence="3 7">Carbohydrate degradation; pentose phosphate pathway; D-ribulose 5-phosphate from D-glucose 6-phosphate (oxidative stage): step 2/3.</text>
</comment>
<dbReference type="GO" id="GO:0005975">
    <property type="term" value="P:carbohydrate metabolic process"/>
    <property type="evidence" value="ECO:0007669"/>
    <property type="project" value="UniProtKB-UniRule"/>
</dbReference>
<evidence type="ECO:0000256" key="5">
    <source>
        <dbReference type="ARBA" id="ARBA00013198"/>
    </source>
</evidence>
<evidence type="ECO:0000256" key="6">
    <source>
        <dbReference type="ARBA" id="ARBA00020337"/>
    </source>
</evidence>
<dbReference type="Gene3D" id="3.40.50.1360">
    <property type="match status" value="1"/>
</dbReference>
<name>A0A5C5RT56_9ACTN</name>
<comment type="similarity">
    <text evidence="4 7">Belongs to the glucosamine/galactosamine-6-phosphate isomerase family. 6-phosphogluconolactonase subfamily.</text>
</comment>
<dbReference type="PANTHER" id="PTHR11054:SF0">
    <property type="entry name" value="6-PHOSPHOGLUCONOLACTONASE"/>
    <property type="match status" value="1"/>
</dbReference>
<dbReference type="InterPro" id="IPR005900">
    <property type="entry name" value="6-phosphogluconolactonase_DevB"/>
</dbReference>
<feature type="domain" description="Glucosamine/galactosamine-6-phosphate isomerase" evidence="8">
    <location>
        <begin position="13"/>
        <end position="243"/>
    </location>
</feature>
<organism evidence="9 10">
    <name type="scientific">Tsukamurella sputi</name>
    <dbReference type="NCBI Taxonomy" id="2591848"/>
    <lineage>
        <taxon>Bacteria</taxon>
        <taxon>Bacillati</taxon>
        <taxon>Actinomycetota</taxon>
        <taxon>Actinomycetes</taxon>
        <taxon>Mycobacteriales</taxon>
        <taxon>Tsukamurellaceae</taxon>
        <taxon>Tsukamurella</taxon>
    </lineage>
</organism>
<evidence type="ECO:0000259" key="8">
    <source>
        <dbReference type="Pfam" id="PF01182"/>
    </source>
</evidence>
<dbReference type="RefSeq" id="WP_146430061.1">
    <property type="nucleotide sequence ID" value="NZ_VIGV01000001.1"/>
</dbReference>
<protein>
    <recommendedName>
        <fullName evidence="6 7">6-phosphogluconolactonase</fullName>
        <shortName evidence="7">6PGL</shortName>
        <ecNumber evidence="5 7">3.1.1.31</ecNumber>
    </recommendedName>
</protein>
<evidence type="ECO:0000256" key="3">
    <source>
        <dbReference type="ARBA" id="ARBA00004961"/>
    </source>
</evidence>
<proteinExistence type="inferred from homology"/>
<comment type="function">
    <text evidence="2 7">Hydrolysis of 6-phosphogluconolactone to 6-phosphogluconate.</text>
</comment>
<dbReference type="GO" id="GO:0017057">
    <property type="term" value="F:6-phosphogluconolactonase activity"/>
    <property type="evidence" value="ECO:0007669"/>
    <property type="project" value="UniProtKB-UniRule"/>
</dbReference>
<dbReference type="InterPro" id="IPR039104">
    <property type="entry name" value="6PGL"/>
</dbReference>
<dbReference type="OrthoDB" id="9810967at2"/>
<dbReference type="CDD" id="cd01400">
    <property type="entry name" value="6PGL"/>
    <property type="match status" value="1"/>
</dbReference>
<comment type="catalytic activity">
    <reaction evidence="1 7">
        <text>6-phospho-D-glucono-1,5-lactone + H2O = 6-phospho-D-gluconate + H(+)</text>
        <dbReference type="Rhea" id="RHEA:12556"/>
        <dbReference type="ChEBI" id="CHEBI:15377"/>
        <dbReference type="ChEBI" id="CHEBI:15378"/>
        <dbReference type="ChEBI" id="CHEBI:57955"/>
        <dbReference type="ChEBI" id="CHEBI:58759"/>
        <dbReference type="EC" id="3.1.1.31"/>
    </reaction>
</comment>
<dbReference type="InterPro" id="IPR037171">
    <property type="entry name" value="NagB/RpiA_transferase-like"/>
</dbReference>
<dbReference type="UniPathway" id="UPA00115">
    <property type="reaction ID" value="UER00409"/>
</dbReference>
<dbReference type="Pfam" id="PF01182">
    <property type="entry name" value="Glucosamine_iso"/>
    <property type="match status" value="1"/>
</dbReference>
<keyword evidence="10" id="KW-1185">Reference proteome</keyword>
<gene>
    <name evidence="7 9" type="primary">pgl</name>
    <name evidence="9" type="ORF">FK268_00245</name>
</gene>
<comment type="caution">
    <text evidence="9">The sequence shown here is derived from an EMBL/GenBank/DDBJ whole genome shotgun (WGS) entry which is preliminary data.</text>
</comment>
<dbReference type="NCBIfam" id="TIGR01198">
    <property type="entry name" value="pgl"/>
    <property type="match status" value="1"/>
</dbReference>